<dbReference type="AlphaFoldDB" id="A0A449BBQ5"/>
<keyword evidence="2" id="KW-1185">Reference proteome</keyword>
<dbReference type="Proteomes" id="UP000289841">
    <property type="component" value="Chromosome"/>
</dbReference>
<dbReference type="InterPro" id="IPR036700">
    <property type="entry name" value="BOBF_sf"/>
</dbReference>
<sequence>MTNEKLLINNVKLEYSSSDEDVAYFEEVNGKVIFRTKNIGKTKITIKGIDGVNIFSEVIEIEVKEKREVNLITIADAITKPDDQKVYLEGIVGASLVNKTGFYLIDETGVIAVETTSDELSKIKLGNKVVIEGIKTHVGKTYDKNTNELTAVGQIVVKEAVLVVNEGGAHEYSTTSFKIGKTLKDFLNLNKLEDHSTEVYLITAKVIYEETNFYTRYSLEDNDQNRISVYSSSGKQLSFLDNYRDVEVEIEFTVVNWNGKNYVGSIIAIVVEGEKIVNNSNFK</sequence>
<protein>
    <submittedName>
        <fullName evidence="1">Uncharacterized protein</fullName>
    </submittedName>
</protein>
<dbReference type="SUPFAM" id="SSF101756">
    <property type="entry name" value="Hypothetical protein YgiW"/>
    <property type="match status" value="1"/>
</dbReference>
<reference evidence="1 2" key="1">
    <citation type="submission" date="2019-01" db="EMBL/GenBank/DDBJ databases">
        <authorList>
            <consortium name="Pathogen Informatics"/>
        </authorList>
    </citation>
    <scope>NUCLEOTIDE SEQUENCE [LARGE SCALE GENOMIC DNA]</scope>
    <source>
        <strain evidence="1 2">NCTC10138</strain>
    </source>
</reference>
<evidence type="ECO:0000313" key="1">
    <source>
        <dbReference type="EMBL" id="VEU79877.1"/>
    </source>
</evidence>
<dbReference type="EMBL" id="LR215048">
    <property type="protein sequence ID" value="VEU79877.1"/>
    <property type="molecule type" value="Genomic_DNA"/>
</dbReference>
<evidence type="ECO:0000313" key="2">
    <source>
        <dbReference type="Proteomes" id="UP000289841"/>
    </source>
</evidence>
<gene>
    <name evidence="1" type="ORF">NCTC10138_00230</name>
</gene>
<accession>A0A449BBQ5</accession>
<organism evidence="1 2">
    <name type="scientific">Haploplasma axanthum</name>
    <name type="common">Acholeplasma axanthum</name>
    <dbReference type="NCBI Taxonomy" id="29552"/>
    <lineage>
        <taxon>Bacteria</taxon>
        <taxon>Bacillati</taxon>
        <taxon>Mycoplasmatota</taxon>
        <taxon>Mollicutes</taxon>
        <taxon>Acholeplasmatales</taxon>
        <taxon>Acholeplasmataceae</taxon>
        <taxon>Haploplasma</taxon>
    </lineage>
</organism>
<proteinExistence type="predicted"/>
<name>A0A449BBQ5_HAPAX</name>
<dbReference type="KEGG" id="aaxa:NCTC10138_00230"/>